<protein>
    <recommendedName>
        <fullName evidence="2">SPIN90/Ldb17 leucine-rich domain-containing protein</fullName>
    </recommendedName>
</protein>
<proteinExistence type="predicted"/>
<dbReference type="Proteomes" id="UP000799429">
    <property type="component" value="Unassembled WGS sequence"/>
</dbReference>
<evidence type="ECO:0000313" key="3">
    <source>
        <dbReference type="EMBL" id="KAF2838593.1"/>
    </source>
</evidence>
<feature type="compositionally biased region" description="Polar residues" evidence="1">
    <location>
        <begin position="413"/>
        <end position="427"/>
    </location>
</feature>
<dbReference type="GO" id="GO:0000147">
    <property type="term" value="P:actin cortical patch assembly"/>
    <property type="evidence" value="ECO:0007669"/>
    <property type="project" value="TreeGrafter"/>
</dbReference>
<reference evidence="3" key="1">
    <citation type="journal article" date="2020" name="Stud. Mycol.">
        <title>101 Dothideomycetes genomes: a test case for predicting lifestyles and emergence of pathogens.</title>
        <authorList>
            <person name="Haridas S."/>
            <person name="Albert R."/>
            <person name="Binder M."/>
            <person name="Bloem J."/>
            <person name="Labutti K."/>
            <person name="Salamov A."/>
            <person name="Andreopoulos B."/>
            <person name="Baker S."/>
            <person name="Barry K."/>
            <person name="Bills G."/>
            <person name="Bluhm B."/>
            <person name="Cannon C."/>
            <person name="Castanera R."/>
            <person name="Culley D."/>
            <person name="Daum C."/>
            <person name="Ezra D."/>
            <person name="Gonzalez J."/>
            <person name="Henrissat B."/>
            <person name="Kuo A."/>
            <person name="Liang C."/>
            <person name="Lipzen A."/>
            <person name="Lutzoni F."/>
            <person name="Magnuson J."/>
            <person name="Mondo S."/>
            <person name="Nolan M."/>
            <person name="Ohm R."/>
            <person name="Pangilinan J."/>
            <person name="Park H.-J."/>
            <person name="Ramirez L."/>
            <person name="Alfaro M."/>
            <person name="Sun H."/>
            <person name="Tritt A."/>
            <person name="Yoshinaga Y."/>
            <person name="Zwiers L.-H."/>
            <person name="Turgeon B."/>
            <person name="Goodwin S."/>
            <person name="Spatafora J."/>
            <person name="Crous P."/>
            <person name="Grigoriev I."/>
        </authorList>
    </citation>
    <scope>NUCLEOTIDE SEQUENCE</scope>
    <source>
        <strain evidence="3">CBS 101060</strain>
    </source>
</reference>
<keyword evidence="4" id="KW-1185">Reference proteome</keyword>
<evidence type="ECO:0000256" key="1">
    <source>
        <dbReference type="SAM" id="MobiDB-lite"/>
    </source>
</evidence>
<dbReference type="Pfam" id="PF09431">
    <property type="entry name" value="SPIN90_LRD"/>
    <property type="match status" value="1"/>
</dbReference>
<comment type="caution">
    <text evidence="3">The sequence shown here is derived from an EMBL/GenBank/DDBJ whole genome shotgun (WGS) entry which is preliminary data.</text>
</comment>
<dbReference type="AlphaFoldDB" id="A0A9P4SBI7"/>
<name>A0A9P4SBI7_9PEZI</name>
<feature type="compositionally biased region" description="Basic and acidic residues" evidence="1">
    <location>
        <begin position="430"/>
        <end position="442"/>
    </location>
</feature>
<dbReference type="GO" id="GO:0071933">
    <property type="term" value="F:Arp2/3 complex binding"/>
    <property type="evidence" value="ECO:0007669"/>
    <property type="project" value="TreeGrafter"/>
</dbReference>
<dbReference type="GO" id="GO:0051666">
    <property type="term" value="P:actin cortical patch localization"/>
    <property type="evidence" value="ECO:0007669"/>
    <property type="project" value="TreeGrafter"/>
</dbReference>
<dbReference type="PANTHER" id="PTHR13357">
    <property type="entry name" value="SH3 ADAPTER PROTEIN SPIN90 NCK INTERACTING PROTEIN WITH SH3 DOMAIN"/>
    <property type="match status" value="1"/>
</dbReference>
<dbReference type="GO" id="GO:0006897">
    <property type="term" value="P:endocytosis"/>
    <property type="evidence" value="ECO:0007669"/>
    <property type="project" value="TreeGrafter"/>
</dbReference>
<dbReference type="OrthoDB" id="445362at2759"/>
<dbReference type="PANTHER" id="PTHR13357:SF1">
    <property type="entry name" value="NCK-INTERACTING PROTEIN WITH SH3 DOMAIN"/>
    <property type="match status" value="1"/>
</dbReference>
<gene>
    <name evidence="3" type="ORF">M501DRAFT_1004364</name>
</gene>
<feature type="domain" description="SPIN90/Ldb17 leucine-rich" evidence="2">
    <location>
        <begin position="186"/>
        <end position="327"/>
    </location>
</feature>
<accession>A0A9P4SBI7</accession>
<evidence type="ECO:0000313" key="4">
    <source>
        <dbReference type="Proteomes" id="UP000799429"/>
    </source>
</evidence>
<sequence length="482" mass="55342">MEFNVSYSLDNEQQFWDELDDIVAGQCETCELIDNALRSYLHFTTTFKEEYLKSEYDIARCSYKLLESRIFRAHKEYVRRQFIYCLLQEDDAKTLHVVSSFLLFDGREDEDLFQMMRVESAFPKLVELVKDSSREEDMGLHKLLLELLYEMSRIQRLSWEDLSTIDDAFVLYLFRIIEELSNDVNDPYHYPVIRVLLVLNEQYMVTSTLPNSTPLTNRIIKAFSTHGNAYKTFGENLILLLNRESETSLQLLILKLLYLLFQSESTAEYFYTNDLHVLLDVILRNLLDLPSGNEREDALRHTYLRVLHPLLANSQLRCEDAHYKCHEVLKCLRILRGRNSSGTTSWHFAPVDETTVRLVKRCMAVEWLQDHIPVTVTAPTTVPASAPAPPPPRRQSHINGKNGTKSEKKSGDTKTLSPTHATYNGNGHLSPDKEQGDGQKELARRMLGMGLEKAGESAISVAEVAAHMERPGVMTASRREEG</sequence>
<dbReference type="InterPro" id="IPR030125">
    <property type="entry name" value="SPIN90/Ldb17"/>
</dbReference>
<feature type="region of interest" description="Disordered" evidence="1">
    <location>
        <begin position="379"/>
        <end position="442"/>
    </location>
</feature>
<evidence type="ECO:0000259" key="2">
    <source>
        <dbReference type="Pfam" id="PF09431"/>
    </source>
</evidence>
<organism evidence="3 4">
    <name type="scientific">Patellaria atrata CBS 101060</name>
    <dbReference type="NCBI Taxonomy" id="1346257"/>
    <lineage>
        <taxon>Eukaryota</taxon>
        <taxon>Fungi</taxon>
        <taxon>Dikarya</taxon>
        <taxon>Ascomycota</taxon>
        <taxon>Pezizomycotina</taxon>
        <taxon>Dothideomycetes</taxon>
        <taxon>Dothideomycetes incertae sedis</taxon>
        <taxon>Patellariales</taxon>
        <taxon>Patellariaceae</taxon>
        <taxon>Patellaria</taxon>
    </lineage>
</organism>
<dbReference type="EMBL" id="MU006096">
    <property type="protein sequence ID" value="KAF2838593.1"/>
    <property type="molecule type" value="Genomic_DNA"/>
</dbReference>
<dbReference type="InterPro" id="IPR018556">
    <property type="entry name" value="SPIN90/Ldb17_LRD"/>
</dbReference>
<dbReference type="GO" id="GO:0030479">
    <property type="term" value="C:actin cortical patch"/>
    <property type="evidence" value="ECO:0007669"/>
    <property type="project" value="TreeGrafter"/>
</dbReference>